<keyword evidence="1" id="KW-0863">Zinc-finger</keyword>
<dbReference type="GO" id="GO:0003676">
    <property type="term" value="F:nucleic acid binding"/>
    <property type="evidence" value="ECO:0007669"/>
    <property type="project" value="InterPro"/>
</dbReference>
<evidence type="ECO:0000313" key="7">
    <source>
        <dbReference type="Proteomes" id="UP000007635"/>
    </source>
</evidence>
<evidence type="ECO:0000256" key="2">
    <source>
        <dbReference type="SAM" id="MobiDB-lite"/>
    </source>
</evidence>
<dbReference type="PROSITE" id="PS50158">
    <property type="entry name" value="ZF_CCHC"/>
    <property type="match status" value="1"/>
</dbReference>
<feature type="domain" description="SCAN box" evidence="5">
    <location>
        <begin position="256"/>
        <end position="335"/>
    </location>
</feature>
<dbReference type="GO" id="GO:0006508">
    <property type="term" value="P:proteolysis"/>
    <property type="evidence" value="ECO:0007669"/>
    <property type="project" value="InterPro"/>
</dbReference>
<dbReference type="PANTHER" id="PTHR46888">
    <property type="entry name" value="ZINC KNUCKLE DOMAINCONTAINING PROTEIN-RELATED"/>
    <property type="match status" value="1"/>
</dbReference>
<dbReference type="Gene3D" id="1.10.4020.10">
    <property type="entry name" value="DNA breaking-rejoining enzymes"/>
    <property type="match status" value="1"/>
</dbReference>
<evidence type="ECO:0000313" key="6">
    <source>
        <dbReference type="Ensembl" id="ENSGACP00000043572.1"/>
    </source>
</evidence>
<reference evidence="6" key="3">
    <citation type="submission" date="2025-09" db="UniProtKB">
        <authorList>
            <consortium name="Ensembl"/>
        </authorList>
    </citation>
    <scope>IDENTIFICATION</scope>
</reference>
<evidence type="ECO:0000256" key="1">
    <source>
        <dbReference type="PROSITE-ProRule" id="PRU00047"/>
    </source>
</evidence>
<evidence type="ECO:0000259" key="5">
    <source>
        <dbReference type="PROSITE" id="PS50804"/>
    </source>
</evidence>
<dbReference type="Proteomes" id="UP000007635">
    <property type="component" value="Chromosome XIII"/>
</dbReference>
<dbReference type="GeneTree" id="ENSGT00940000165751"/>
<reference evidence="6 7" key="1">
    <citation type="journal article" date="2021" name="G3 (Bethesda)">
        <title>Improved contiguity of the threespine stickleback genome using long-read sequencing.</title>
        <authorList>
            <person name="Nath S."/>
            <person name="Shaw D.E."/>
            <person name="White M.A."/>
        </authorList>
    </citation>
    <scope>NUCLEOTIDE SEQUENCE [LARGE SCALE GENOMIC DNA]</scope>
    <source>
        <strain evidence="6 7">Lake Benthic</strain>
    </source>
</reference>
<reference evidence="6" key="2">
    <citation type="submission" date="2025-08" db="UniProtKB">
        <authorList>
            <consortium name="Ensembl"/>
        </authorList>
    </citation>
    <scope>IDENTIFICATION</scope>
</reference>
<dbReference type="Gene3D" id="4.10.60.10">
    <property type="entry name" value="Zinc finger, CCHC-type"/>
    <property type="match status" value="1"/>
</dbReference>
<feature type="region of interest" description="Disordered" evidence="2">
    <location>
        <begin position="576"/>
        <end position="597"/>
    </location>
</feature>
<dbReference type="InterPro" id="IPR003309">
    <property type="entry name" value="SCAN_dom"/>
</dbReference>
<dbReference type="Pfam" id="PF02023">
    <property type="entry name" value="SCAN"/>
    <property type="match status" value="1"/>
</dbReference>
<feature type="domain" description="CCHC-type" evidence="3">
    <location>
        <begin position="414"/>
        <end position="428"/>
    </location>
</feature>
<dbReference type="PANTHER" id="PTHR46888:SF13">
    <property type="entry name" value="RIBONUCLEASE H"/>
    <property type="match status" value="1"/>
</dbReference>
<evidence type="ECO:0008006" key="8">
    <source>
        <dbReference type="Google" id="ProtNLM"/>
    </source>
</evidence>
<dbReference type="AlphaFoldDB" id="A0AAQ4PXW1"/>
<dbReference type="InterPro" id="IPR001995">
    <property type="entry name" value="Peptidase_A2_cat"/>
</dbReference>
<dbReference type="InterPro" id="IPR036875">
    <property type="entry name" value="Znf_CCHC_sf"/>
</dbReference>
<accession>A0AAQ4PXW1</accession>
<keyword evidence="7" id="KW-1185">Reference proteome</keyword>
<dbReference type="Pfam" id="PF00098">
    <property type="entry name" value="zf-CCHC"/>
    <property type="match status" value="1"/>
</dbReference>
<organism evidence="6 7">
    <name type="scientific">Gasterosteus aculeatus aculeatus</name>
    <name type="common">three-spined stickleback</name>
    <dbReference type="NCBI Taxonomy" id="481459"/>
    <lineage>
        <taxon>Eukaryota</taxon>
        <taxon>Metazoa</taxon>
        <taxon>Chordata</taxon>
        <taxon>Craniata</taxon>
        <taxon>Vertebrata</taxon>
        <taxon>Euteleostomi</taxon>
        <taxon>Actinopterygii</taxon>
        <taxon>Neopterygii</taxon>
        <taxon>Teleostei</taxon>
        <taxon>Neoteleostei</taxon>
        <taxon>Acanthomorphata</taxon>
        <taxon>Eupercaria</taxon>
        <taxon>Perciformes</taxon>
        <taxon>Cottioidei</taxon>
        <taxon>Gasterosteales</taxon>
        <taxon>Gasterosteidae</taxon>
        <taxon>Gasterosteus</taxon>
    </lineage>
</organism>
<feature type="compositionally biased region" description="Polar residues" evidence="2">
    <location>
        <begin position="576"/>
        <end position="587"/>
    </location>
</feature>
<keyword evidence="1" id="KW-0862">Zinc</keyword>
<feature type="region of interest" description="Disordered" evidence="2">
    <location>
        <begin position="100"/>
        <end position="132"/>
    </location>
</feature>
<evidence type="ECO:0000259" key="3">
    <source>
        <dbReference type="PROSITE" id="PS50158"/>
    </source>
</evidence>
<protein>
    <recommendedName>
        <fullName evidence="8">CCHC-type domain-containing protein</fullName>
    </recommendedName>
</protein>
<dbReference type="SMART" id="SM00343">
    <property type="entry name" value="ZnF_C2HC"/>
    <property type="match status" value="1"/>
</dbReference>
<dbReference type="Ensembl" id="ENSGACT00000077108.1">
    <property type="protein sequence ID" value="ENSGACP00000043572.1"/>
    <property type="gene ID" value="ENSGACG00000023983.1"/>
</dbReference>
<dbReference type="SUPFAM" id="SSF57756">
    <property type="entry name" value="Retrovirus zinc finger-like domains"/>
    <property type="match status" value="1"/>
</dbReference>
<dbReference type="GO" id="GO:0004190">
    <property type="term" value="F:aspartic-type endopeptidase activity"/>
    <property type="evidence" value="ECO:0007669"/>
    <property type="project" value="InterPro"/>
</dbReference>
<dbReference type="InterPro" id="IPR038269">
    <property type="entry name" value="SCAN_sf"/>
</dbReference>
<dbReference type="InterPro" id="IPR001878">
    <property type="entry name" value="Znf_CCHC"/>
</dbReference>
<name>A0AAQ4PXW1_GASAC</name>
<proteinExistence type="predicted"/>
<evidence type="ECO:0000259" key="4">
    <source>
        <dbReference type="PROSITE" id="PS50175"/>
    </source>
</evidence>
<feature type="domain" description="Peptidase A2" evidence="4">
    <location>
        <begin position="521"/>
        <end position="557"/>
    </location>
</feature>
<sequence>MASLEDFFVTPSVEVLNNLTKDQLRQVCDHYGLDLGLPRRAKLAQIRLSVQAELVVKNILSPESKIMDDLGEALSTPHSTGCSKVALTFEQQKVLLEMQQEEREAQREAERQEREAQREADRQEREAKRELEMERIKSERDVALERLRLSAEGRLPVDGEEGPAPRESVRSPDISRMVRLLPKFNERDPDIFFSLFESVADDRGWTDSERTLLIQSVLVGRAQEAFIALPVPDRKKYVKVKEAVLKIYELVPEAYRLRFRSWRKGEKQTYTEVARELYSHFNRWCSTVGVTTFEELSNLIVLEQFRNILPERVATHIFEQKMKTAAEAAVVADDFALTHKYSLKDTGQIYQEKRFGRFNRALGSSSLGSFESPTQSRVDLHSNQSHRGAVSFRRDSRFSAFTPVSQAKNDADVCRYCLEKGHWKRDCPVLKGKSQRKGTEVVRGVTLAVSEPVRPAKVVMGETEVKSEGIVTPFQLSGLCSVGASERNGGPDSVVPGGSGYFPFVTDGLVSLVGSSNQVPVKILRDTGASESFILESVLPFSADSSTGNNVLVRGIGLQVVSVPLHRINLQSDLVQGGSKNSSSPFFTNRGRPSSFR</sequence>
<dbReference type="SUPFAM" id="SSF47353">
    <property type="entry name" value="Retrovirus capsid dimerization domain-like"/>
    <property type="match status" value="1"/>
</dbReference>
<dbReference type="GO" id="GO:0008270">
    <property type="term" value="F:zinc ion binding"/>
    <property type="evidence" value="ECO:0007669"/>
    <property type="project" value="UniProtKB-KW"/>
</dbReference>
<dbReference type="PROSITE" id="PS50175">
    <property type="entry name" value="ASP_PROT_RETROV"/>
    <property type="match status" value="1"/>
</dbReference>
<keyword evidence="1" id="KW-0479">Metal-binding</keyword>
<dbReference type="PROSITE" id="PS50804">
    <property type="entry name" value="SCAN_BOX"/>
    <property type="match status" value="1"/>
</dbReference>